<gene>
    <name evidence="1" type="ORF">EV644_10790</name>
</gene>
<dbReference type="InterPro" id="IPR027417">
    <property type="entry name" value="P-loop_NTPase"/>
</dbReference>
<evidence type="ECO:0008006" key="3">
    <source>
        <dbReference type="Google" id="ProtNLM"/>
    </source>
</evidence>
<reference evidence="1 2" key="1">
    <citation type="journal article" date="2015" name="Stand. Genomic Sci.">
        <title>Genomic Encyclopedia of Bacterial and Archaeal Type Strains, Phase III: the genomes of soil and plant-associated and newly described type strains.</title>
        <authorList>
            <person name="Whitman W.B."/>
            <person name="Woyke T."/>
            <person name="Klenk H.P."/>
            <person name="Zhou Y."/>
            <person name="Lilburn T.G."/>
            <person name="Beck B.J."/>
            <person name="De Vos P."/>
            <person name="Vandamme P."/>
            <person name="Eisen J.A."/>
            <person name="Garrity G."/>
            <person name="Hugenholtz P."/>
            <person name="Kyrpides N.C."/>
        </authorList>
    </citation>
    <scope>NUCLEOTIDE SEQUENCE [LARGE SCALE GENOMIC DNA]</scope>
    <source>
        <strain evidence="1 2">VKM Ac-2538</strain>
    </source>
</reference>
<dbReference type="Gene3D" id="3.40.50.300">
    <property type="entry name" value="P-loop containing nucleotide triphosphate hydrolases"/>
    <property type="match status" value="1"/>
</dbReference>
<accession>A0ABY2BIP7</accession>
<dbReference type="SUPFAM" id="SSF52540">
    <property type="entry name" value="P-loop containing nucleoside triphosphate hydrolases"/>
    <property type="match status" value="1"/>
</dbReference>
<dbReference type="EMBL" id="SLWM01000007">
    <property type="protein sequence ID" value="TCO21768.1"/>
    <property type="molecule type" value="Genomic_DNA"/>
</dbReference>
<proteinExistence type="predicted"/>
<dbReference type="Proteomes" id="UP000295818">
    <property type="component" value="Unassembled WGS sequence"/>
</dbReference>
<evidence type="ECO:0000313" key="1">
    <source>
        <dbReference type="EMBL" id="TCO21768.1"/>
    </source>
</evidence>
<organism evidence="1 2">
    <name type="scientific">Kribbella orskensis</name>
    <dbReference type="NCBI Taxonomy" id="2512216"/>
    <lineage>
        <taxon>Bacteria</taxon>
        <taxon>Bacillati</taxon>
        <taxon>Actinomycetota</taxon>
        <taxon>Actinomycetes</taxon>
        <taxon>Propionibacteriales</taxon>
        <taxon>Kribbellaceae</taxon>
        <taxon>Kribbella</taxon>
    </lineage>
</organism>
<sequence length="410" mass="45790">MPAGRGLLLYGPPVAGLDTITEALSVLDPRFTLYQRLKVGDGRTAGYRIIDLDDFARADDAGELLHSYSRYGALYGIDRSSLSTMLQDDLVPVVHLVRVDGVLALLEAGFPAKWTIVCLWCALKETEQRLTARSDARAEERTAAWGETLADLRDAGLDLFDLTINTGTVEPEQAAALIAQTVALNPPPDLAKNQVARRARKLFGQPRFVGYLKASGNTTLAAVELYEWNAAISAACWEVLGHVEVAIRNAMVGKLAERHRRRTLPGSWLDDPLSDLTDKAHGDIAKARRQVQMKGKPLSDGQVIAELGFGFWRFLLAHRYMTTIWPDLSYAFPYAPDRQLVSLEQPVARLWEIRNRIAHNERIWNQPIRELHDDALLVLGYIDPYLAQWVADRSRVPALLSRCPIQLPRP</sequence>
<protein>
    <recommendedName>
        <fullName evidence="3">Abi-like protein</fullName>
    </recommendedName>
</protein>
<keyword evidence="2" id="KW-1185">Reference proteome</keyword>
<name>A0ABY2BIP7_9ACTN</name>
<evidence type="ECO:0000313" key="2">
    <source>
        <dbReference type="Proteomes" id="UP000295818"/>
    </source>
</evidence>
<comment type="caution">
    <text evidence="1">The sequence shown here is derived from an EMBL/GenBank/DDBJ whole genome shotgun (WGS) entry which is preliminary data.</text>
</comment>